<dbReference type="EC" id="2.3.1.204" evidence="3"/>
<dbReference type="InterPro" id="IPR024897">
    <property type="entry name" value="LipL"/>
</dbReference>
<dbReference type="SUPFAM" id="SSF55681">
    <property type="entry name" value="Class II aaRS and biotin synthetases"/>
    <property type="match status" value="1"/>
</dbReference>
<feature type="active site" description="Acyl-thioester intermediate" evidence="3">
    <location>
        <position position="145"/>
    </location>
</feature>
<dbReference type="Gene3D" id="3.30.930.10">
    <property type="entry name" value="Bira Bifunctional Protein, Domain 2"/>
    <property type="match status" value="1"/>
</dbReference>
<evidence type="ECO:0000256" key="3">
    <source>
        <dbReference type="HAMAP-Rule" id="MF_02119"/>
    </source>
</evidence>
<dbReference type="InterPro" id="IPR004143">
    <property type="entry name" value="BPL_LPL_catalytic"/>
</dbReference>
<keyword evidence="6" id="KW-1185">Reference proteome</keyword>
<comment type="similarity">
    <text evidence="3">Belongs to the octanoyltransferase LipL family.</text>
</comment>
<gene>
    <name evidence="3" type="primary">lipL</name>
    <name evidence="5" type="ORF">JR050_03815</name>
</gene>
<protein>
    <recommendedName>
        <fullName evidence="3">Octanoyl-[GcvH]:protein N-octanoyltransferase</fullName>
        <ecNumber evidence="3">2.3.1.204</ecNumber>
    </recommendedName>
    <alternativeName>
        <fullName evidence="3">Octanoyl-[GcvH]:E2 amidotransferase</fullName>
    </alternativeName>
</protein>
<feature type="domain" description="BPL/LPL catalytic" evidence="4">
    <location>
        <begin position="40"/>
        <end position="225"/>
    </location>
</feature>
<dbReference type="HAMAP" id="MF_02119">
    <property type="entry name" value="LipL"/>
    <property type="match status" value="1"/>
</dbReference>
<keyword evidence="5" id="KW-0436">Ligase</keyword>
<evidence type="ECO:0000259" key="4">
    <source>
        <dbReference type="PROSITE" id="PS51733"/>
    </source>
</evidence>
<keyword evidence="1 3" id="KW-0808">Transferase</keyword>
<dbReference type="GO" id="GO:0016874">
    <property type="term" value="F:ligase activity"/>
    <property type="evidence" value="ECO:0007669"/>
    <property type="project" value="UniProtKB-KW"/>
</dbReference>
<reference evidence="5 6" key="1">
    <citation type="submission" date="2021-02" db="EMBL/GenBank/DDBJ databases">
        <title>Bacillus sp. RD4P76, an endophyte from a halophyte.</title>
        <authorList>
            <person name="Sun J.-Q."/>
        </authorList>
    </citation>
    <scope>NUCLEOTIDE SEQUENCE [LARGE SCALE GENOMIC DNA]</scope>
    <source>
        <strain evidence="5 6">RD4P76</strain>
    </source>
</reference>
<comment type="caution">
    <text evidence="5">The sequence shown here is derived from an EMBL/GenBank/DDBJ whole genome shotgun (WGS) entry which is preliminary data.</text>
</comment>
<name>A0ABS2DEB2_9BACI</name>
<sequence length="280" mass="30838">MSLLTQPHWRIIDQSSLGSLFEAKQSFAIDDTLCASVGSKLSPPVLRSWVHHNTIVLGIQDTRLPHLREGVSWLQSQGYHSIVRNSGGLAVVLDRDVLNLSIIFPDSEKGIDINRGYDAMVELVTYILKDYQVAFETREIVGSYCPGSYDLSIDGQKFAGISQRRLRGGIAVQIYLCVAGSGSGRAELIKNFYEIGKSEDESKFSPPIIVPTTMASLSELLNKEITIPQIMFSCMVALRNLGATLENSGLTLDEIPVYEGNLDRMIERNDKALGSLGTNQ</sequence>
<comment type="catalytic activity">
    <reaction evidence="3">
        <text>N(6)-octanoyl-L-lysyl-[glycine-cleavage complex H protein] + L-lysyl-[lipoyl-carrier protein] = N(6)-octanoyl-L-lysyl-[lipoyl-carrier protein] + L-lysyl-[glycine-cleavage complex H protein]</text>
        <dbReference type="Rhea" id="RHEA:20213"/>
        <dbReference type="Rhea" id="RHEA-COMP:10500"/>
        <dbReference type="Rhea" id="RHEA-COMP:10501"/>
        <dbReference type="Rhea" id="RHEA-COMP:10503"/>
        <dbReference type="Rhea" id="RHEA-COMP:10504"/>
        <dbReference type="ChEBI" id="CHEBI:29969"/>
        <dbReference type="ChEBI" id="CHEBI:78809"/>
        <dbReference type="EC" id="2.3.1.204"/>
    </reaction>
</comment>
<comment type="pathway">
    <text evidence="3">Protein modification; protein lipoylation via endogenous pathway; protein N(6)-(lipoyl)lysine from octanoyl-[acyl-carrier-protein].</text>
</comment>
<evidence type="ECO:0000313" key="5">
    <source>
        <dbReference type="EMBL" id="MBM6616808.1"/>
    </source>
</evidence>
<evidence type="ECO:0000313" key="6">
    <source>
        <dbReference type="Proteomes" id="UP001518925"/>
    </source>
</evidence>
<dbReference type="InterPro" id="IPR050664">
    <property type="entry name" value="Octanoyltrans_LipM/LipL"/>
</dbReference>
<proteinExistence type="inferred from homology"/>
<dbReference type="PANTHER" id="PTHR43679">
    <property type="entry name" value="OCTANOYLTRANSFERASE LIPM-RELATED"/>
    <property type="match status" value="1"/>
</dbReference>
<comment type="function">
    <text evidence="3">Catalyzes the amidotransfer (transamidation) of the octanoyl moiety from octanoyl-GcvH to the lipoyl domain of the E2 subunit of lipoate-dependent enzymes.</text>
</comment>
<organism evidence="5 6">
    <name type="scientific">Bacillus suaedaesalsae</name>
    <dbReference type="NCBI Taxonomy" id="2810349"/>
    <lineage>
        <taxon>Bacteria</taxon>
        <taxon>Bacillati</taxon>
        <taxon>Bacillota</taxon>
        <taxon>Bacilli</taxon>
        <taxon>Bacillales</taxon>
        <taxon>Bacillaceae</taxon>
        <taxon>Bacillus</taxon>
    </lineage>
</organism>
<dbReference type="PROSITE" id="PS51733">
    <property type="entry name" value="BPL_LPL_CATALYTIC"/>
    <property type="match status" value="1"/>
</dbReference>
<evidence type="ECO:0000256" key="2">
    <source>
        <dbReference type="ARBA" id="ARBA00023315"/>
    </source>
</evidence>
<comment type="miscellaneous">
    <text evidence="3">The reaction proceeds via a thioester-linked acyl-enzyme intermediate.</text>
</comment>
<dbReference type="CDD" id="cd16443">
    <property type="entry name" value="LplA"/>
    <property type="match status" value="1"/>
</dbReference>
<evidence type="ECO:0000256" key="1">
    <source>
        <dbReference type="ARBA" id="ARBA00022679"/>
    </source>
</evidence>
<accession>A0ABS2DEB2</accession>
<dbReference type="RefSeq" id="WP_204202185.1">
    <property type="nucleotide sequence ID" value="NZ_JAFELM010000016.1"/>
</dbReference>
<dbReference type="Pfam" id="PF21948">
    <property type="entry name" value="LplA-B_cat"/>
    <property type="match status" value="1"/>
</dbReference>
<dbReference type="Proteomes" id="UP001518925">
    <property type="component" value="Unassembled WGS sequence"/>
</dbReference>
<dbReference type="EMBL" id="JAFELM010000016">
    <property type="protein sequence ID" value="MBM6616808.1"/>
    <property type="molecule type" value="Genomic_DNA"/>
</dbReference>
<dbReference type="PANTHER" id="PTHR43679:SF2">
    <property type="entry name" value="OCTANOYL-[GCVH]:PROTEIN N-OCTANOYLTRANSFERASE"/>
    <property type="match status" value="1"/>
</dbReference>
<feature type="site" description="Lowers pKa of active site Cys" evidence="3">
    <location>
        <position position="157"/>
    </location>
</feature>
<keyword evidence="2 3" id="KW-0012">Acyltransferase</keyword>
<dbReference type="InterPro" id="IPR045864">
    <property type="entry name" value="aa-tRNA-synth_II/BPL/LPL"/>
</dbReference>